<dbReference type="EC" id="2.3.2.27" evidence="2"/>
<feature type="active site" description="Glycyl thioester intermediate" evidence="6">
    <location>
        <position position="1434"/>
    </location>
</feature>
<dbReference type="Gene3D" id="1.20.58.360">
    <property type="entry name" value="Shigella T3SS effector IpaH defines"/>
    <property type="match status" value="1"/>
</dbReference>
<evidence type="ECO:0000313" key="9">
    <source>
        <dbReference type="Proteomes" id="UP000330809"/>
    </source>
</evidence>
<dbReference type="SUPFAM" id="SSF52058">
    <property type="entry name" value="L domain-like"/>
    <property type="match status" value="1"/>
</dbReference>
<dbReference type="PROSITE" id="PS52053">
    <property type="entry name" value="NEL"/>
    <property type="match status" value="1"/>
</dbReference>
<keyword evidence="6" id="KW-0808">Transferase</keyword>
<dbReference type="Pfam" id="PF20178">
    <property type="entry name" value="ToxA_N"/>
    <property type="match status" value="1"/>
</dbReference>
<dbReference type="InterPro" id="IPR029487">
    <property type="entry name" value="NEL_dom"/>
</dbReference>
<evidence type="ECO:0000256" key="5">
    <source>
        <dbReference type="ARBA" id="ARBA00023026"/>
    </source>
</evidence>
<name>A0A449ILG5_PSEFR</name>
<dbReference type="EMBL" id="CAACYJ010000035">
    <property type="protein sequence ID" value="VFB20259.1"/>
    <property type="molecule type" value="Genomic_DNA"/>
</dbReference>
<dbReference type="SMART" id="SM00369">
    <property type="entry name" value="LRR_TYP"/>
    <property type="match status" value="3"/>
</dbReference>
<keyword evidence="6" id="KW-0964">Secreted</keyword>
<keyword evidence="4" id="KW-0677">Repeat</keyword>
<evidence type="ECO:0000256" key="6">
    <source>
        <dbReference type="PROSITE-ProRule" id="PRU01398"/>
    </source>
</evidence>
<dbReference type="InterPro" id="IPR032675">
    <property type="entry name" value="LRR_dom_sf"/>
</dbReference>
<evidence type="ECO:0000256" key="1">
    <source>
        <dbReference type="ARBA" id="ARBA00000900"/>
    </source>
</evidence>
<keyword evidence="6" id="KW-0833">Ubl conjugation pathway</keyword>
<dbReference type="InterPro" id="IPR003591">
    <property type="entry name" value="Leu-rich_rpt_typical-subtyp"/>
</dbReference>
<dbReference type="PANTHER" id="PTHR24366">
    <property type="entry name" value="IG(IMMUNOGLOBULIN) AND LRR(LEUCINE RICH REPEAT) DOMAINS"/>
    <property type="match status" value="1"/>
</dbReference>
<evidence type="ECO:0000256" key="2">
    <source>
        <dbReference type="ARBA" id="ARBA00012483"/>
    </source>
</evidence>
<organism evidence="8 9">
    <name type="scientific">Pseudomonas fragi</name>
    <dbReference type="NCBI Taxonomy" id="296"/>
    <lineage>
        <taxon>Bacteria</taxon>
        <taxon>Pseudomonadati</taxon>
        <taxon>Pseudomonadota</taxon>
        <taxon>Gammaproteobacteria</taxon>
        <taxon>Pseudomonadales</taxon>
        <taxon>Pseudomonadaceae</taxon>
        <taxon>Pseudomonas</taxon>
    </lineage>
</organism>
<reference evidence="8 9" key="1">
    <citation type="submission" date="2019-02" db="EMBL/GenBank/DDBJ databases">
        <authorList>
            <consortium name="Pathogen Informatics"/>
        </authorList>
    </citation>
    <scope>NUCLEOTIDE SEQUENCE [LARGE SCALE GENOMIC DNA]</scope>
    <source>
        <strain evidence="8 9">3012STDY7103891</strain>
    </source>
</reference>
<gene>
    <name evidence="8" type="ORF">NCTC10754_02873</name>
</gene>
<sequence>MTDAISYPLSESERSVVDYARRLANVPVENQHETYIAGLLAPWFKYASPTLRERLLNSFKLGQMAQREVARVLAQIKPIESFAEPLLKEALKARGWTDADPKRYGIKQVRLLSNLLLFFARQQFRLVDSLIQLALTEKFTPESLELNLVSSVSHHSLLQAALQNYEAFEAVEGGFDQGSCIYALRGTQQIEQAELKPEGFAQICRDLNLGMQYQWHLTRVFEPADDNWPADNANSKAYKLQAVFVQNLRQEFACALHVAYMKAEVTTQSYNYILNFLIPPGALFSYIHSGHSTLQIMGFEVPGVIVFWPQRKPAEEAQPCILYLPNSSGTAFHEFESFDLLKATLREWLKNSVFATYFFHLVPLRYRAEFMRRTDLKNITWDSLLLRRPPIINEPALMSETRHLPKFDDPFLIAWGLQLAKIKDDARLLIVPTEDEDSKSRLARQASFLNLGVSLLMVALGFVPVLGEILLVTSVMQLGVEVYDGIKAWQRGDRAAALEYLFDVAENLALAASSTAAAKALRPSPVLDALVAVTSVKGQKRLWRPDLRPYQYPNLALGDAEPDARGLYSMGNKQFIKLEDKVYQVKIDTATQRCHIQHPTEPYTYTPRVRHNGSGAWVHELDDPMQMSRMQLFRRLGPAAQGLSDAMVERVLAASNTSDDALRRLHMDKLPPPPALADSMRRVQLSQMIELFIVQMQQGGKVSTDTAQLQLELLTRLDGWPADRVLRVVNMRGSMVMEYGPEVESLHPRLQVTEAQIKNAELLKTTLESFSSAQIEVLLGQSVDGLEQQEQALARQLGRFAQATKSDLFSHLYKRGEVVTARMELLQKQFPSLPASVMGELMDQLAPAEMATVQSTGRLPLHILEEARSYTQVLRLNRALEGLYFEALSNVDSNTLAWQTLTHLPDWPTSQRLVLRDRATGQVLSSVGNPLSRYSQEIFKSAGEYHFLGLATDDIYSSPYLCRCVAKALPSSARMSLGLPDTDPGVFLSWKIASHAAGHRAQSANALGMQQVKPWFKSPMRLADGRAGYRLSGRSGHAAQASRPLVIKDLVMDLFPLMSEETVSQFLYHLELSPALTTRVLARFKAELQTLRSDLERWVDSPVWSQRRNGPRVLVTTQDKRAISQALLHVWRRQTATVSVGEHTGYVLNLNSWPVDCLPEISADFSHVSALHLSNSPNGKFPGSFLEKFPNLRILSLKSNQLSELPVEIAGMSELVNLNLQDNHIVLSGRTASALAGLTRLKSLNLTGNPLGRRISVTRMVDLERLYLRYSGLLTWPEGVESLSHLQTLDMRDNNISRIPLEVLSPGRTAINSVTHLHDNPLSADSLRRLENYRREYGISFGIAPRRRHVDQVRGIFHWASRPTFTETRVWNSLRDIAGSSDFFRVLEDLSASSQYLHGRESLSQRVWQVLNAMHDFSELRNQLFEVSANPNTCADGIPMIFSDLELRYRIFIAQSSVNAEAELLQLAQGLLRIELLDKHVQGVVEARIAAVHAEQSEYVRQLQGLIDEVSPDFASEPLANMTAEEQQGVAYRLGSAQALRLAQRLSPADLQARIAKVDPLEIQMFYQVKLAADLGLPARPKSMIFERVANVTLEQLEAAKLYVLTEDTAQARIAYIEKQGFWERFLEKKYPEHFQSVDSPLHERMQGLYLARERLSSQEYVSKTQAVGESRLLARQELISQLTREEVEKHPFEQEQS</sequence>
<evidence type="ECO:0000259" key="7">
    <source>
        <dbReference type="PROSITE" id="PS52053"/>
    </source>
</evidence>
<proteinExistence type="inferred from homology"/>
<comment type="catalytic activity">
    <reaction evidence="1">
        <text>S-ubiquitinyl-[E2 ubiquitin-conjugating enzyme]-L-cysteine + [acceptor protein]-L-lysine = [E2 ubiquitin-conjugating enzyme]-L-cysteine + N(6)-ubiquitinyl-[acceptor protein]-L-lysine.</text>
        <dbReference type="EC" id="2.3.2.27"/>
    </reaction>
</comment>
<dbReference type="GO" id="GO:0061630">
    <property type="term" value="F:ubiquitin protein ligase activity"/>
    <property type="evidence" value="ECO:0007669"/>
    <property type="project" value="UniProtKB-EC"/>
</dbReference>
<evidence type="ECO:0000256" key="3">
    <source>
        <dbReference type="ARBA" id="ARBA00022614"/>
    </source>
</evidence>
<protein>
    <recommendedName>
        <fullName evidence="2">RING-type E3 ubiquitin transferase</fullName>
        <ecNumber evidence="2">2.3.2.27</ecNumber>
    </recommendedName>
</protein>
<keyword evidence="3" id="KW-0433">Leucine-rich repeat</keyword>
<keyword evidence="6" id="KW-1035">Host cytoplasm</keyword>
<feature type="domain" description="NEL" evidence="7">
    <location>
        <begin position="1351"/>
        <end position="1698"/>
    </location>
</feature>
<keyword evidence="5" id="KW-0843">Virulence</keyword>
<dbReference type="Proteomes" id="UP000330809">
    <property type="component" value="Unassembled WGS sequence"/>
</dbReference>
<accession>A0A449ILG5</accession>
<dbReference type="InterPro" id="IPR001611">
    <property type="entry name" value="Leu-rich_rpt"/>
</dbReference>
<evidence type="ECO:0000256" key="4">
    <source>
        <dbReference type="ARBA" id="ARBA00022737"/>
    </source>
</evidence>
<dbReference type="RefSeq" id="WP_133144535.1">
    <property type="nucleotide sequence ID" value="NZ_CAACYJ010000035.1"/>
</dbReference>
<dbReference type="PROSITE" id="PS51450">
    <property type="entry name" value="LRR"/>
    <property type="match status" value="1"/>
</dbReference>
<keyword evidence="6" id="KW-0832">Ubl conjugation</keyword>
<evidence type="ECO:0000313" key="8">
    <source>
        <dbReference type="EMBL" id="VFB20259.1"/>
    </source>
</evidence>
<dbReference type="GO" id="GO:0005576">
    <property type="term" value="C:extracellular region"/>
    <property type="evidence" value="ECO:0007669"/>
    <property type="project" value="UniProtKB-UniRule"/>
</dbReference>
<dbReference type="Pfam" id="PF14496">
    <property type="entry name" value="NEL"/>
    <property type="match status" value="1"/>
</dbReference>
<dbReference type="Gene3D" id="3.80.10.10">
    <property type="entry name" value="Ribonuclease Inhibitor"/>
    <property type="match status" value="1"/>
</dbReference>
<dbReference type="InterPro" id="IPR046673">
    <property type="entry name" value="ToxA_N"/>
</dbReference>
<comment type="PTM">
    <text evidence="6">Ubiquitinated in the presence of host E1 ubiquitin-activating enzyme, E2 ubiquitin-conjugating enzyme and ubiquitin.</text>
</comment>
<dbReference type="Pfam" id="PF13855">
    <property type="entry name" value="LRR_8"/>
    <property type="match status" value="1"/>
</dbReference>
<dbReference type="GO" id="GO:0016567">
    <property type="term" value="P:protein ubiquitination"/>
    <property type="evidence" value="ECO:0007669"/>
    <property type="project" value="InterPro"/>
</dbReference>
<comment type="similarity">
    <text evidence="6">Belongs to the LRR-containing bacterial E3 ligase family.</text>
</comment>